<feature type="transmembrane region" description="Helical" evidence="7">
    <location>
        <begin position="56"/>
        <end position="74"/>
    </location>
</feature>
<dbReference type="InterPro" id="IPR000169">
    <property type="entry name" value="Pept_cys_AS"/>
</dbReference>
<dbReference type="GO" id="GO:0006508">
    <property type="term" value="P:proteolysis"/>
    <property type="evidence" value="ECO:0007669"/>
    <property type="project" value="UniProtKB-KW"/>
</dbReference>
<feature type="transmembrane region" description="Helical" evidence="7">
    <location>
        <begin position="20"/>
        <end position="44"/>
    </location>
</feature>
<dbReference type="AlphaFoldDB" id="A0AA36FBA3"/>
<dbReference type="FunFam" id="3.90.70.10:FF:000006">
    <property type="entry name" value="Cathepsin S"/>
    <property type="match status" value="1"/>
</dbReference>
<dbReference type="Pfam" id="PF00112">
    <property type="entry name" value="Peptidase_C1"/>
    <property type="match status" value="1"/>
</dbReference>
<evidence type="ECO:0000256" key="6">
    <source>
        <dbReference type="ARBA" id="ARBA00023157"/>
    </source>
</evidence>
<dbReference type="PROSITE" id="PS00640">
    <property type="entry name" value="THIOL_PROTEASE_ASN"/>
    <property type="match status" value="1"/>
</dbReference>
<keyword evidence="6" id="KW-1015">Disulfide bond</keyword>
<keyword evidence="5" id="KW-0865">Zymogen</keyword>
<evidence type="ECO:0000259" key="9">
    <source>
        <dbReference type="SMART" id="SM00848"/>
    </source>
</evidence>
<dbReference type="Pfam" id="PF08246">
    <property type="entry name" value="Inhibitor_I29"/>
    <property type="match status" value="1"/>
</dbReference>
<reference evidence="10" key="1">
    <citation type="submission" date="2023-08" db="EMBL/GenBank/DDBJ databases">
        <authorList>
            <person name="Alioto T."/>
            <person name="Alioto T."/>
            <person name="Gomez Garrido J."/>
        </authorList>
    </citation>
    <scope>NUCLEOTIDE SEQUENCE</scope>
</reference>
<dbReference type="PROSITE" id="PS00139">
    <property type="entry name" value="THIOL_PROTEASE_CYS"/>
    <property type="match status" value="1"/>
</dbReference>
<dbReference type="PANTHER" id="PTHR12411">
    <property type="entry name" value="CYSTEINE PROTEASE FAMILY C1-RELATED"/>
    <property type="match status" value="1"/>
</dbReference>
<dbReference type="Gene3D" id="3.90.70.10">
    <property type="entry name" value="Cysteine proteinases"/>
    <property type="match status" value="1"/>
</dbReference>
<evidence type="ECO:0000313" key="11">
    <source>
        <dbReference type="Proteomes" id="UP001162480"/>
    </source>
</evidence>
<dbReference type="CDD" id="cd02248">
    <property type="entry name" value="Peptidase_C1A"/>
    <property type="match status" value="1"/>
</dbReference>
<evidence type="ECO:0000256" key="7">
    <source>
        <dbReference type="SAM" id="Phobius"/>
    </source>
</evidence>
<dbReference type="PROSITE" id="PS00639">
    <property type="entry name" value="THIOL_PROTEASE_HIS"/>
    <property type="match status" value="1"/>
</dbReference>
<evidence type="ECO:0000256" key="4">
    <source>
        <dbReference type="ARBA" id="ARBA00022807"/>
    </source>
</evidence>
<evidence type="ECO:0000256" key="2">
    <source>
        <dbReference type="ARBA" id="ARBA00022670"/>
    </source>
</evidence>
<evidence type="ECO:0000256" key="3">
    <source>
        <dbReference type="ARBA" id="ARBA00022801"/>
    </source>
</evidence>
<dbReference type="InterPro" id="IPR000668">
    <property type="entry name" value="Peptidase_C1A_C"/>
</dbReference>
<organism evidence="10 11">
    <name type="scientific">Octopus vulgaris</name>
    <name type="common">Common octopus</name>
    <dbReference type="NCBI Taxonomy" id="6645"/>
    <lineage>
        <taxon>Eukaryota</taxon>
        <taxon>Metazoa</taxon>
        <taxon>Spiralia</taxon>
        <taxon>Lophotrochozoa</taxon>
        <taxon>Mollusca</taxon>
        <taxon>Cephalopoda</taxon>
        <taxon>Coleoidea</taxon>
        <taxon>Octopodiformes</taxon>
        <taxon>Octopoda</taxon>
        <taxon>Incirrata</taxon>
        <taxon>Octopodidae</taxon>
        <taxon>Octopus</taxon>
    </lineage>
</organism>
<dbReference type="SMART" id="SM00645">
    <property type="entry name" value="Pept_C1"/>
    <property type="match status" value="1"/>
</dbReference>
<feature type="domain" description="Peptidase C1A papain C-terminal" evidence="8">
    <location>
        <begin position="173"/>
        <end position="392"/>
    </location>
</feature>
<dbReference type="InterPro" id="IPR025660">
    <property type="entry name" value="Pept_his_AS"/>
</dbReference>
<feature type="domain" description="Cathepsin propeptide inhibitor" evidence="9">
    <location>
        <begin position="84"/>
        <end position="144"/>
    </location>
</feature>
<keyword evidence="7" id="KW-0812">Transmembrane</keyword>
<dbReference type="EMBL" id="OX597827">
    <property type="protein sequence ID" value="CAI9732711.1"/>
    <property type="molecule type" value="Genomic_DNA"/>
</dbReference>
<dbReference type="SMART" id="SM00848">
    <property type="entry name" value="Inhibitor_I29"/>
    <property type="match status" value="1"/>
</dbReference>
<sequence length="393" mass="43636">MVSEGTGKVYSNIKPAALLSLIYTLLVSGLLGVACEICCGIVQAPLDLKHLHKHRMFNFLAIVLVATCVVAYPFDTSSYLDDEWATFKTTFKKNYEKESEEYFRRLVWEKNHLFVLAHNSAAKQKKVHYTVAMNKYGDLTHKEFVEIMNGYKGSGKTSLKSGSVDSDDTLVYLPKTVDWRNEGYVTPVKDQAECGSCYAFSSTGSLEGQHFRKTGKLVSLSEQNIIDCSGPEGNNGCNGGLMDQAFQYIRLNGGIDTEDVYPYEAVTRDCRFVKNGTGATDIGFHDIESGSEYKLQKAVAHIGPVSVAIDASDVQFRFYKSGVYYNSECSDENLDHGVLVVGYGVDEKDESVTDYWLVKNSWGATWGEEGYIKMARNMDNNCGIATKASYPLV</sequence>
<accession>A0AA36FBA3</accession>
<keyword evidence="3" id="KW-0378">Hydrolase</keyword>
<keyword evidence="7" id="KW-1133">Transmembrane helix</keyword>
<dbReference type="InterPro" id="IPR025661">
    <property type="entry name" value="Pept_asp_AS"/>
</dbReference>
<dbReference type="GO" id="GO:0008234">
    <property type="term" value="F:cysteine-type peptidase activity"/>
    <property type="evidence" value="ECO:0007669"/>
    <property type="project" value="UniProtKB-KW"/>
</dbReference>
<evidence type="ECO:0000256" key="1">
    <source>
        <dbReference type="ARBA" id="ARBA00008455"/>
    </source>
</evidence>
<evidence type="ECO:0000313" key="10">
    <source>
        <dbReference type="EMBL" id="CAI9732711.1"/>
    </source>
</evidence>
<dbReference type="PRINTS" id="PR00705">
    <property type="entry name" value="PAPAIN"/>
</dbReference>
<evidence type="ECO:0000259" key="8">
    <source>
        <dbReference type="SMART" id="SM00645"/>
    </source>
</evidence>
<dbReference type="InterPro" id="IPR039417">
    <property type="entry name" value="Peptidase_C1A_papain-like"/>
</dbReference>
<dbReference type="InterPro" id="IPR013128">
    <property type="entry name" value="Peptidase_C1A"/>
</dbReference>
<dbReference type="Proteomes" id="UP001162480">
    <property type="component" value="Chromosome 14"/>
</dbReference>
<dbReference type="InterPro" id="IPR038765">
    <property type="entry name" value="Papain-like_cys_pep_sf"/>
</dbReference>
<name>A0AA36FBA3_OCTVU</name>
<dbReference type="SUPFAM" id="SSF54001">
    <property type="entry name" value="Cysteine proteinases"/>
    <property type="match status" value="1"/>
</dbReference>
<gene>
    <name evidence="10" type="ORF">OCTVUL_1B011412</name>
</gene>
<proteinExistence type="inferred from homology"/>
<keyword evidence="11" id="KW-1185">Reference proteome</keyword>
<keyword evidence="2" id="KW-0645">Protease</keyword>
<evidence type="ECO:0000256" key="5">
    <source>
        <dbReference type="ARBA" id="ARBA00023145"/>
    </source>
</evidence>
<protein>
    <submittedName>
        <fullName evidence="10">Cathepsin L</fullName>
    </submittedName>
</protein>
<keyword evidence="7" id="KW-0472">Membrane</keyword>
<dbReference type="InterPro" id="IPR013201">
    <property type="entry name" value="Prot_inhib_I29"/>
</dbReference>
<keyword evidence="4" id="KW-0788">Thiol protease</keyword>
<comment type="similarity">
    <text evidence="1">Belongs to the peptidase C1 family.</text>
</comment>